<sequence length="374" mass="38669">MPRSEMTAGSGQSRPFAARLKSEWLQGDRSRLARLVILALILAAAAMFAASIMTGAADASLGNVLRWLFGVEGAQQALSVRDRIIILDIRLPRAVMGLLVGASLAVSGAIMQGLFRNPLADPALVGISSGASLGAVLTIVLGSSLFGALFAVFGFYTLPVAAFLGCLVTTLLLYRIATRSGQTSVATMLLAGIALAALANAVTGVLIFVADDKQLRDLTFWGLGSLAGANWTKILSAAPIILVSLAVVPLLAQGLNALTLGEAAAFHMGIPVQRLKNIAIVSVAALTGASVAVSGGIGFVGIVVPHVLRLIIGPDHRYLLPASALLGGTLLIFADMVARTIVPPAELPIGIITAFVGAPFFLWILLRGRSHMGL</sequence>
<feature type="transmembrane region" description="Helical" evidence="8">
    <location>
        <begin position="318"/>
        <end position="341"/>
    </location>
</feature>
<dbReference type="Proteomes" id="UP000757604">
    <property type="component" value="Unassembled WGS sequence"/>
</dbReference>
<dbReference type="SUPFAM" id="SSF81345">
    <property type="entry name" value="ABC transporter involved in vitamin B12 uptake, BtuC"/>
    <property type="match status" value="1"/>
</dbReference>
<feature type="transmembrane region" description="Helical" evidence="8">
    <location>
        <begin position="91"/>
        <end position="111"/>
    </location>
</feature>
<keyword evidence="6 8" id="KW-1133">Transmembrane helix</keyword>
<dbReference type="Pfam" id="PF01032">
    <property type="entry name" value="FecCD"/>
    <property type="match status" value="1"/>
</dbReference>
<feature type="transmembrane region" description="Helical" evidence="8">
    <location>
        <begin position="148"/>
        <end position="174"/>
    </location>
</feature>
<evidence type="ECO:0000256" key="7">
    <source>
        <dbReference type="ARBA" id="ARBA00023136"/>
    </source>
</evidence>
<keyword evidence="4" id="KW-1003">Cell membrane</keyword>
<proteinExistence type="inferred from homology"/>
<dbReference type="CDD" id="cd06550">
    <property type="entry name" value="TM_ABC_iron-siderophores_like"/>
    <property type="match status" value="1"/>
</dbReference>
<evidence type="ECO:0000313" key="10">
    <source>
        <dbReference type="Proteomes" id="UP000757604"/>
    </source>
</evidence>
<keyword evidence="10" id="KW-1185">Reference proteome</keyword>
<feature type="transmembrane region" description="Helical" evidence="8">
    <location>
        <begin position="278"/>
        <end position="306"/>
    </location>
</feature>
<protein>
    <submittedName>
        <fullName evidence="9">Iron ABC transporter permease</fullName>
    </submittedName>
</protein>
<evidence type="ECO:0000256" key="8">
    <source>
        <dbReference type="SAM" id="Phobius"/>
    </source>
</evidence>
<evidence type="ECO:0000256" key="6">
    <source>
        <dbReference type="ARBA" id="ARBA00022989"/>
    </source>
</evidence>
<evidence type="ECO:0000256" key="4">
    <source>
        <dbReference type="ARBA" id="ARBA00022475"/>
    </source>
</evidence>
<evidence type="ECO:0000313" key="9">
    <source>
        <dbReference type="EMBL" id="MBW9062856.1"/>
    </source>
</evidence>
<keyword evidence="3" id="KW-0813">Transport</keyword>
<feature type="transmembrane region" description="Helical" evidence="8">
    <location>
        <begin position="35"/>
        <end position="57"/>
    </location>
</feature>
<dbReference type="RefSeq" id="WP_220370868.1">
    <property type="nucleotide sequence ID" value="NZ_JAEUAO010000001.1"/>
</dbReference>
<feature type="transmembrane region" description="Helical" evidence="8">
    <location>
        <begin position="186"/>
        <end position="210"/>
    </location>
</feature>
<evidence type="ECO:0000256" key="2">
    <source>
        <dbReference type="ARBA" id="ARBA00007935"/>
    </source>
</evidence>
<dbReference type="PANTHER" id="PTHR30472:SF25">
    <property type="entry name" value="ABC TRANSPORTER PERMEASE PROTEIN MJ0876-RELATED"/>
    <property type="match status" value="1"/>
</dbReference>
<feature type="transmembrane region" description="Helical" evidence="8">
    <location>
        <begin position="123"/>
        <end position="142"/>
    </location>
</feature>
<dbReference type="PANTHER" id="PTHR30472">
    <property type="entry name" value="FERRIC ENTEROBACTIN TRANSPORT SYSTEM PERMEASE PROTEIN"/>
    <property type="match status" value="1"/>
</dbReference>
<comment type="caution">
    <text evidence="9">The sequence shown here is derived from an EMBL/GenBank/DDBJ whole genome shotgun (WGS) entry which is preliminary data.</text>
</comment>
<dbReference type="InterPro" id="IPR000522">
    <property type="entry name" value="ABC_transptr_permease_BtuC"/>
</dbReference>
<keyword evidence="5 8" id="KW-0812">Transmembrane</keyword>
<evidence type="ECO:0000256" key="1">
    <source>
        <dbReference type="ARBA" id="ARBA00004651"/>
    </source>
</evidence>
<feature type="transmembrane region" description="Helical" evidence="8">
    <location>
        <begin position="347"/>
        <end position="366"/>
    </location>
</feature>
<name>A0ABS7H6R4_9HYPH</name>
<evidence type="ECO:0000256" key="3">
    <source>
        <dbReference type="ARBA" id="ARBA00022448"/>
    </source>
</evidence>
<organism evidence="9 10">
    <name type="scientific">Rhizobium herbae</name>
    <dbReference type="NCBI Taxonomy" id="508661"/>
    <lineage>
        <taxon>Bacteria</taxon>
        <taxon>Pseudomonadati</taxon>
        <taxon>Pseudomonadota</taxon>
        <taxon>Alphaproteobacteria</taxon>
        <taxon>Hyphomicrobiales</taxon>
        <taxon>Rhizobiaceae</taxon>
        <taxon>Rhizobium/Agrobacterium group</taxon>
        <taxon>Rhizobium</taxon>
    </lineage>
</organism>
<dbReference type="EMBL" id="JAEUAO010000001">
    <property type="protein sequence ID" value="MBW9062856.1"/>
    <property type="molecule type" value="Genomic_DNA"/>
</dbReference>
<accession>A0ABS7H6R4</accession>
<comment type="similarity">
    <text evidence="2">Belongs to the binding-protein-dependent transport system permease family. FecCD subfamily.</text>
</comment>
<reference evidence="9 10" key="1">
    <citation type="journal article" date="2021" name="MBio">
        <title>Poor Competitiveness of Bradyrhizobium in Pigeon Pea Root Colonization in Indian Soils.</title>
        <authorList>
            <person name="Chalasani D."/>
            <person name="Basu A."/>
            <person name="Pullabhotla S.V.S.R.N."/>
            <person name="Jorrin B."/>
            <person name="Neal A.L."/>
            <person name="Poole P.S."/>
            <person name="Podile A.R."/>
            <person name="Tkacz A."/>
        </authorList>
    </citation>
    <scope>NUCLEOTIDE SEQUENCE [LARGE SCALE GENOMIC DNA]</scope>
    <source>
        <strain evidence="9 10">HU44</strain>
    </source>
</reference>
<gene>
    <name evidence="9" type="ORF">JNB71_05950</name>
</gene>
<keyword evidence="7 8" id="KW-0472">Membrane</keyword>
<dbReference type="Gene3D" id="1.10.3470.10">
    <property type="entry name" value="ABC transporter involved in vitamin B12 uptake, BtuC"/>
    <property type="match status" value="1"/>
</dbReference>
<comment type="subcellular location">
    <subcellularLocation>
        <location evidence="1">Cell membrane</location>
        <topology evidence="1">Multi-pass membrane protein</topology>
    </subcellularLocation>
</comment>
<evidence type="ECO:0000256" key="5">
    <source>
        <dbReference type="ARBA" id="ARBA00022692"/>
    </source>
</evidence>
<dbReference type="InterPro" id="IPR037294">
    <property type="entry name" value="ABC_BtuC-like"/>
</dbReference>